<evidence type="ECO:0000313" key="3">
    <source>
        <dbReference type="EMBL" id="EAR83558.2"/>
    </source>
</evidence>
<dbReference type="GeneID" id="7835591"/>
<accession>Q22E56</accession>
<dbReference type="KEGG" id="tet:TTHERM_00895710"/>
<keyword evidence="2" id="KW-1133">Transmembrane helix</keyword>
<feature type="transmembrane region" description="Helical" evidence="2">
    <location>
        <begin position="367"/>
        <end position="390"/>
    </location>
</feature>
<evidence type="ECO:0000256" key="2">
    <source>
        <dbReference type="SAM" id="Phobius"/>
    </source>
</evidence>
<proteinExistence type="predicted"/>
<keyword evidence="4" id="KW-1185">Reference proteome</keyword>
<reference evidence="4" key="1">
    <citation type="journal article" date="2006" name="PLoS Biol.">
        <title>Macronuclear genome sequence of the ciliate Tetrahymena thermophila, a model eukaryote.</title>
        <authorList>
            <person name="Eisen J.A."/>
            <person name="Coyne R.S."/>
            <person name="Wu M."/>
            <person name="Wu D."/>
            <person name="Thiagarajan M."/>
            <person name="Wortman J.R."/>
            <person name="Badger J.H."/>
            <person name="Ren Q."/>
            <person name="Amedeo P."/>
            <person name="Jones K.M."/>
            <person name="Tallon L.J."/>
            <person name="Delcher A.L."/>
            <person name="Salzberg S.L."/>
            <person name="Silva J.C."/>
            <person name="Haas B.J."/>
            <person name="Majoros W.H."/>
            <person name="Farzad M."/>
            <person name="Carlton J.M."/>
            <person name="Smith R.K. Jr."/>
            <person name="Garg J."/>
            <person name="Pearlman R.E."/>
            <person name="Karrer K.M."/>
            <person name="Sun L."/>
            <person name="Manning G."/>
            <person name="Elde N.C."/>
            <person name="Turkewitz A.P."/>
            <person name="Asai D.J."/>
            <person name="Wilkes D.E."/>
            <person name="Wang Y."/>
            <person name="Cai H."/>
            <person name="Collins K."/>
            <person name="Stewart B.A."/>
            <person name="Lee S.R."/>
            <person name="Wilamowska K."/>
            <person name="Weinberg Z."/>
            <person name="Ruzzo W.L."/>
            <person name="Wloga D."/>
            <person name="Gaertig J."/>
            <person name="Frankel J."/>
            <person name="Tsao C.-C."/>
            <person name="Gorovsky M.A."/>
            <person name="Keeling P.J."/>
            <person name="Waller R.F."/>
            <person name="Patron N.J."/>
            <person name="Cherry J.M."/>
            <person name="Stover N.A."/>
            <person name="Krieger C.J."/>
            <person name="del Toro C."/>
            <person name="Ryder H.F."/>
            <person name="Williamson S.C."/>
            <person name="Barbeau R.A."/>
            <person name="Hamilton E.P."/>
            <person name="Orias E."/>
        </authorList>
    </citation>
    <scope>NUCLEOTIDE SEQUENCE [LARGE SCALE GENOMIC DNA]</scope>
    <source>
        <strain evidence="4">SB210</strain>
    </source>
</reference>
<gene>
    <name evidence="3" type="ORF">TTHERM_00895710</name>
</gene>
<organism evidence="3 4">
    <name type="scientific">Tetrahymena thermophila (strain SB210)</name>
    <dbReference type="NCBI Taxonomy" id="312017"/>
    <lineage>
        <taxon>Eukaryota</taxon>
        <taxon>Sar</taxon>
        <taxon>Alveolata</taxon>
        <taxon>Ciliophora</taxon>
        <taxon>Intramacronucleata</taxon>
        <taxon>Oligohymenophorea</taxon>
        <taxon>Hymenostomatida</taxon>
        <taxon>Tetrahymenina</taxon>
        <taxon>Tetrahymenidae</taxon>
        <taxon>Tetrahymena</taxon>
    </lineage>
</organism>
<dbReference type="RefSeq" id="XP_001031221.2">
    <property type="nucleotide sequence ID" value="XM_001031221.2"/>
</dbReference>
<keyword evidence="2 3" id="KW-0812">Transmembrane</keyword>
<dbReference type="InParanoid" id="Q22E56"/>
<keyword evidence="1" id="KW-0175">Coiled coil</keyword>
<feature type="transmembrane region" description="Helical" evidence="2">
    <location>
        <begin position="329"/>
        <end position="347"/>
    </location>
</feature>
<dbReference type="EMBL" id="GG662758">
    <property type="protein sequence ID" value="EAR83558.2"/>
    <property type="molecule type" value="Genomic_DNA"/>
</dbReference>
<keyword evidence="2" id="KW-0472">Membrane</keyword>
<dbReference type="AlphaFoldDB" id="Q22E56"/>
<name>Q22E56_TETTS</name>
<feature type="coiled-coil region" evidence="1">
    <location>
        <begin position="116"/>
        <end position="143"/>
    </location>
</feature>
<feature type="transmembrane region" description="Helical" evidence="2">
    <location>
        <begin position="299"/>
        <end position="317"/>
    </location>
</feature>
<feature type="transmembrane region" description="Helical" evidence="2">
    <location>
        <begin position="274"/>
        <end position="293"/>
    </location>
</feature>
<sequence>MLSLNQNQHIQYSSGNQYYQQPASAPYIPQQIPYQMINQMPQQHIPSQINYQYLPNYNNQQYDFYQQQNMENNIIQGNNIVFQNQDAVYQQQSQQIPQYDQQQYEQLSNSVLDMEIKKNEAQIMLLKQENEKLNEEIQQFNNNQINQQQFQLQIVNNSQPISLSNPANDFDDKPEIAYCTAPILNKKKYYQEGSVTTYGLSVLLQKIHRHLILDYSAIDVKGKSNLFSKDFVEKEIVDKLQLTNQSLDRNILANSKPVYCCNYFHKTLNKYAKIICIGVPIWLFVLSFVYFIGQTSSGYFHLLNILIQIFSIIYMSVQTFMVYLSMKKCSLTFIKVAQFMSMINFFIQFGNTSLSMSLLGGEHGFGIVTGFLVIFIVNVINMFIQMFILAQNTSLVLCMKRFLAVILQIPSTELVM</sequence>
<evidence type="ECO:0000313" key="4">
    <source>
        <dbReference type="Proteomes" id="UP000009168"/>
    </source>
</evidence>
<dbReference type="HOGENOM" id="CLU_822550_0_0_1"/>
<dbReference type="Proteomes" id="UP000009168">
    <property type="component" value="Unassembled WGS sequence"/>
</dbReference>
<protein>
    <submittedName>
        <fullName evidence="3">Transmembrane protein, putative</fullName>
    </submittedName>
</protein>
<evidence type="ECO:0000256" key="1">
    <source>
        <dbReference type="SAM" id="Coils"/>
    </source>
</evidence>